<organism evidence="4 5">
    <name type="scientific">Larkinella arboricola</name>
    <dbReference type="NCBI Taxonomy" id="643671"/>
    <lineage>
        <taxon>Bacteria</taxon>
        <taxon>Pseudomonadati</taxon>
        <taxon>Bacteroidota</taxon>
        <taxon>Cytophagia</taxon>
        <taxon>Cytophagales</taxon>
        <taxon>Spirosomataceae</taxon>
        <taxon>Larkinella</taxon>
    </lineage>
</organism>
<dbReference type="Gene3D" id="3.40.50.12780">
    <property type="entry name" value="N-terminal domain of ligase-like"/>
    <property type="match status" value="1"/>
</dbReference>
<evidence type="ECO:0000313" key="5">
    <source>
        <dbReference type="Proteomes" id="UP000248790"/>
    </source>
</evidence>
<comment type="similarity">
    <text evidence="1">Belongs to the ATP-dependent AMP-binding enzyme family.</text>
</comment>
<proteinExistence type="inferred from homology"/>
<feature type="domain" description="AMP-binding enzyme C-terminal" evidence="3">
    <location>
        <begin position="279"/>
        <end position="340"/>
    </location>
</feature>
<dbReference type="RefSeq" id="WP_111628099.1">
    <property type="nucleotide sequence ID" value="NZ_QLMC01000002.1"/>
</dbReference>
<dbReference type="Pfam" id="PF00501">
    <property type="entry name" value="AMP-binding"/>
    <property type="match status" value="1"/>
</dbReference>
<reference evidence="4 5" key="1">
    <citation type="submission" date="2018-06" db="EMBL/GenBank/DDBJ databases">
        <title>Genomic Encyclopedia of Archaeal and Bacterial Type Strains, Phase II (KMG-II): from individual species to whole genera.</title>
        <authorList>
            <person name="Goeker M."/>
        </authorList>
    </citation>
    <scope>NUCLEOTIDE SEQUENCE [LARGE SCALE GENOMIC DNA]</scope>
    <source>
        <strain evidence="4 5">DSM 21851</strain>
    </source>
</reference>
<gene>
    <name evidence="4" type="ORF">LX87_02052</name>
</gene>
<dbReference type="SUPFAM" id="SSF56801">
    <property type="entry name" value="Acetyl-CoA synthetase-like"/>
    <property type="match status" value="1"/>
</dbReference>
<evidence type="ECO:0000256" key="1">
    <source>
        <dbReference type="ARBA" id="ARBA00006432"/>
    </source>
</evidence>
<comment type="caution">
    <text evidence="4">The sequence shown here is derived from an EMBL/GenBank/DDBJ whole genome shotgun (WGS) entry which is preliminary data.</text>
</comment>
<dbReference type="PANTHER" id="PTHR43201">
    <property type="entry name" value="ACYL-COA SYNTHETASE"/>
    <property type="match status" value="1"/>
</dbReference>
<dbReference type="EMBL" id="QLMC01000002">
    <property type="protein sequence ID" value="RAK00350.1"/>
    <property type="molecule type" value="Genomic_DNA"/>
</dbReference>
<sequence length="356" mass="38854">MRIAPGYLPEPQSDYEAKAVRFCRAWLSGQSSFTLHTSGSTGTPKPITLSRSQMAASARLTGQTFGLQAGDRALACLNVDYIAGVMMLVRGLELALELTVVEPASNPLQMFDAHADSFAFAAFVPLQMQTLLDQGGHSLPILNRMKAILVGGAAVDQALASRLQAIEAPVFSTYGMTETVSHIAVRRINGPDQTELFRALEGVEIGVDNRSCLFIKAAATDYQTVQTNDVVELLDQGHFRLLGRADSIINTGGVKIQPERVEEVVAGVLAQEHIQGRFFVYGVPDERLGQQVVLFLEAENEWPESRMEALKNAIRQKLGPYAVPKKILALREFQETPTGKIDKKRIVATFLTGKNA</sequence>
<dbReference type="InterPro" id="IPR000873">
    <property type="entry name" value="AMP-dep_synth/lig_dom"/>
</dbReference>
<dbReference type="GO" id="GO:0031956">
    <property type="term" value="F:medium-chain fatty acid-CoA ligase activity"/>
    <property type="evidence" value="ECO:0007669"/>
    <property type="project" value="TreeGrafter"/>
</dbReference>
<keyword evidence="4" id="KW-0436">Ligase</keyword>
<accession>A0A327X2J4</accession>
<dbReference type="AlphaFoldDB" id="A0A327X2J4"/>
<dbReference type="InterPro" id="IPR025110">
    <property type="entry name" value="AMP-bd_C"/>
</dbReference>
<evidence type="ECO:0000259" key="3">
    <source>
        <dbReference type="Pfam" id="PF13193"/>
    </source>
</evidence>
<dbReference type="Gene3D" id="3.30.300.30">
    <property type="match status" value="1"/>
</dbReference>
<dbReference type="InterPro" id="IPR042099">
    <property type="entry name" value="ANL_N_sf"/>
</dbReference>
<evidence type="ECO:0000313" key="4">
    <source>
        <dbReference type="EMBL" id="RAK00350.1"/>
    </source>
</evidence>
<dbReference type="OrthoDB" id="8870348at2"/>
<feature type="domain" description="AMP-dependent synthetase/ligase" evidence="2">
    <location>
        <begin position="33"/>
        <end position="193"/>
    </location>
</feature>
<evidence type="ECO:0000259" key="2">
    <source>
        <dbReference type="Pfam" id="PF00501"/>
    </source>
</evidence>
<dbReference type="Pfam" id="PF13193">
    <property type="entry name" value="AMP-binding_C"/>
    <property type="match status" value="1"/>
</dbReference>
<dbReference type="PANTHER" id="PTHR43201:SF8">
    <property type="entry name" value="ACYL-COA SYNTHETASE FAMILY MEMBER 3"/>
    <property type="match status" value="1"/>
</dbReference>
<protein>
    <submittedName>
        <fullName evidence="4">O-succinylbenzoic acid--CoA ligase</fullName>
    </submittedName>
</protein>
<keyword evidence="5" id="KW-1185">Reference proteome</keyword>
<dbReference type="InterPro" id="IPR045851">
    <property type="entry name" value="AMP-bd_C_sf"/>
</dbReference>
<dbReference type="GO" id="GO:0006631">
    <property type="term" value="P:fatty acid metabolic process"/>
    <property type="evidence" value="ECO:0007669"/>
    <property type="project" value="TreeGrafter"/>
</dbReference>
<dbReference type="Proteomes" id="UP000248790">
    <property type="component" value="Unassembled WGS sequence"/>
</dbReference>
<name>A0A327X2J4_LARAB</name>